<evidence type="ECO:0000256" key="4">
    <source>
        <dbReference type="ARBA" id="ARBA00022840"/>
    </source>
</evidence>
<dbReference type="PROSITE" id="PS51198">
    <property type="entry name" value="UVRD_HELICASE_ATP_BIND"/>
    <property type="match status" value="1"/>
</dbReference>
<dbReference type="Gene3D" id="3.40.50.300">
    <property type="entry name" value="P-loop containing nucleotide triphosphate hydrolases"/>
    <property type="match status" value="1"/>
</dbReference>
<dbReference type="GO" id="GO:0003677">
    <property type="term" value="F:DNA binding"/>
    <property type="evidence" value="ECO:0007669"/>
    <property type="project" value="InterPro"/>
</dbReference>
<gene>
    <name evidence="7" type="ORF">LSJ_1329c</name>
</gene>
<dbReference type="PANTHER" id="PTHR11070">
    <property type="entry name" value="UVRD / RECB / PCRA DNA HELICASE FAMILY MEMBER"/>
    <property type="match status" value="1"/>
</dbReference>
<dbReference type="GO" id="GO:0000725">
    <property type="term" value="P:recombinational repair"/>
    <property type="evidence" value="ECO:0007669"/>
    <property type="project" value="TreeGrafter"/>
</dbReference>
<sequence length="648" mass="76172">MVDEVENIYLVNAPAGSGKTTWIRKQVEKHLLENDDDNILCITYTNRAAEELGRDIKSNRVFFGTIHSFISNYMGSFFGHKEIIDLYWELYEEKIAQRIANVENKKNVSISNERYIEKYGVLDMETVHSNLKKISYGETQFTSLYYGLLSHDDLLSFTKKVVERYPVILKKIRDKYQLVFIDEYQDTNADILKLFYSSMVSGKGKLYLLGDKMQQIYKNYDGSFEDTFNILNKSTRLDVNYRTTPYIVNILNAIYNDKSLQQYPYDKNLDSQMLFKPKVIFTNDRDKTVNVFTKKNKDTLVLYLTNKERFYSIGVKKLYKSFNKIPKYQFTGKYSVVDVLTKEEVWNKDILLSIIFLLIDICDYYINGKIGNIFKITRNNEKIFNRKVFSIRFHADKKALHDKLDNLIAIYQEEGITIGSFLKSCCDNRLIEEEYYGEIIEDNDYASALEVTLSEILILRNFLENPYISTQHGVKGESHDTVLFVAENNSRIPIVNMSKFFDLWSKVNVVLRDFDNFYYAYLKMIKSIEKKCGMKISKISLNDYRKNETFISEKISKFNEMYYDNDYYIVLLKDKFDEYFVEKNNKSAQECLKENAVYGALVAYRLFYVGCSRARKNLAIVINNADIVAFEERLKNKFKDIGFEIEEI</sequence>
<dbReference type="KEGG" id="lsj:LSJ_1329c"/>
<keyword evidence="1 5" id="KW-0547">Nucleotide-binding</keyword>
<dbReference type="GO" id="GO:0005829">
    <property type="term" value="C:cytosol"/>
    <property type="evidence" value="ECO:0007669"/>
    <property type="project" value="TreeGrafter"/>
</dbReference>
<name>A0A089QD35_9LACO</name>
<protein>
    <submittedName>
        <fullName evidence="7">ATP-dependent DNA helicase Rep</fullName>
    </submittedName>
</protein>
<dbReference type="EMBL" id="CP007646">
    <property type="protein sequence ID" value="AIR10989.1"/>
    <property type="molecule type" value="Genomic_DNA"/>
</dbReference>
<keyword evidence="2 5" id="KW-0378">Hydrolase</keyword>
<keyword evidence="3 5" id="KW-0347">Helicase</keyword>
<dbReference type="GO" id="GO:0016787">
    <property type="term" value="F:hydrolase activity"/>
    <property type="evidence" value="ECO:0007669"/>
    <property type="project" value="UniProtKB-UniRule"/>
</dbReference>
<evidence type="ECO:0000313" key="8">
    <source>
        <dbReference type="Proteomes" id="UP000029488"/>
    </source>
</evidence>
<keyword evidence="4 5" id="KW-0067">ATP-binding</keyword>
<organism evidence="7 8">
    <name type="scientific">Ligilactobacillus salivarius</name>
    <dbReference type="NCBI Taxonomy" id="1624"/>
    <lineage>
        <taxon>Bacteria</taxon>
        <taxon>Bacillati</taxon>
        <taxon>Bacillota</taxon>
        <taxon>Bacilli</taxon>
        <taxon>Lactobacillales</taxon>
        <taxon>Lactobacillaceae</taxon>
        <taxon>Ligilactobacillus</taxon>
    </lineage>
</organism>
<dbReference type="Pfam" id="PF00580">
    <property type="entry name" value="UvrD-helicase"/>
    <property type="match status" value="1"/>
</dbReference>
<accession>A0A089QD35</accession>
<evidence type="ECO:0000313" key="7">
    <source>
        <dbReference type="EMBL" id="AIR10989.1"/>
    </source>
</evidence>
<dbReference type="PANTHER" id="PTHR11070:SF3">
    <property type="entry name" value="DNA 3'-5' HELICASE"/>
    <property type="match status" value="1"/>
</dbReference>
<evidence type="ECO:0000259" key="6">
    <source>
        <dbReference type="PROSITE" id="PS51198"/>
    </source>
</evidence>
<feature type="binding site" evidence="5">
    <location>
        <begin position="13"/>
        <end position="20"/>
    </location>
    <ligand>
        <name>ATP</name>
        <dbReference type="ChEBI" id="CHEBI:30616"/>
    </ligand>
</feature>
<dbReference type="GO" id="GO:0005524">
    <property type="term" value="F:ATP binding"/>
    <property type="evidence" value="ECO:0007669"/>
    <property type="project" value="UniProtKB-UniRule"/>
</dbReference>
<dbReference type="SUPFAM" id="SSF52540">
    <property type="entry name" value="P-loop containing nucleoside triphosphate hydrolases"/>
    <property type="match status" value="1"/>
</dbReference>
<dbReference type="RefSeq" id="WP_044005159.1">
    <property type="nucleotide sequence ID" value="NZ_CP007646.1"/>
</dbReference>
<dbReference type="GO" id="GO:0043138">
    <property type="term" value="F:3'-5' DNA helicase activity"/>
    <property type="evidence" value="ECO:0007669"/>
    <property type="project" value="TreeGrafter"/>
</dbReference>
<evidence type="ECO:0000256" key="3">
    <source>
        <dbReference type="ARBA" id="ARBA00022806"/>
    </source>
</evidence>
<dbReference type="AlphaFoldDB" id="A0A089QD35"/>
<reference evidence="7 8" key="1">
    <citation type="journal article" date="2014" name="BMC Genomics">
        <title>Unusual genome complexity in Lactobacillus salivarius JCM1046.</title>
        <authorList>
            <person name="Raftis E.J."/>
            <person name="Forde B.M."/>
            <person name="Claesson M.J."/>
            <person name="O'Toole P.W."/>
        </authorList>
    </citation>
    <scope>NUCLEOTIDE SEQUENCE [LARGE SCALE GENOMIC DNA]</scope>
    <source>
        <strain evidence="7 8">JCM1046</strain>
    </source>
</reference>
<evidence type="ECO:0000256" key="1">
    <source>
        <dbReference type="ARBA" id="ARBA00022741"/>
    </source>
</evidence>
<dbReference type="InterPro" id="IPR014016">
    <property type="entry name" value="UvrD-like_ATP-bd"/>
</dbReference>
<dbReference type="InterPro" id="IPR027417">
    <property type="entry name" value="P-loop_NTPase"/>
</dbReference>
<dbReference type="Proteomes" id="UP000029488">
    <property type="component" value="Chromosome"/>
</dbReference>
<feature type="domain" description="UvrD-like helicase ATP-binding" evidence="6">
    <location>
        <begin position="1"/>
        <end position="244"/>
    </location>
</feature>
<dbReference type="InterPro" id="IPR000212">
    <property type="entry name" value="DNA_helicase_UvrD/REP"/>
</dbReference>
<evidence type="ECO:0000256" key="2">
    <source>
        <dbReference type="ARBA" id="ARBA00022801"/>
    </source>
</evidence>
<evidence type="ECO:0000256" key="5">
    <source>
        <dbReference type="PROSITE-ProRule" id="PRU00560"/>
    </source>
</evidence>
<proteinExistence type="predicted"/>